<dbReference type="Proteomes" id="UP000189433">
    <property type="component" value="Unassembled WGS sequence"/>
</dbReference>
<sequence length="315" mass="36888">MQINPITEMKTECVIADVLTQEIKQTGSRLIKMRENLNAYHQRQVNATPPTKNKFVNQTNIGGFAEDDPRERIILDWAKVHYKDYTSINTFPFHQYDVKPKITAGVVYLCLKKHSFIQQNETTEYRVMDAYFRFNGNLQYMCEDLGLTVWIVAKTVEKLGYSPRWHEYRESRYATRSSSGTSAEMKFKQLVPEAVDMNEDYRENNPVYDFIVNEKTVDVKELTALLRKDSKQQYYDFKFPKNDEERADFYCLFLCHDKQARMKGSFDVLLIPQEALPINKGQTQISVNETANSHKFFYQFQVDPTSLAYMLGCEP</sequence>
<comment type="caution">
    <text evidence="1">The sequence shown here is derived from an EMBL/GenBank/DDBJ whole genome shotgun (WGS) entry which is preliminary data.</text>
</comment>
<gene>
    <name evidence="1" type="ORF">BKK50_11125</name>
</gene>
<evidence type="ECO:0000313" key="2">
    <source>
        <dbReference type="Proteomes" id="UP000189433"/>
    </source>
</evidence>
<dbReference type="OrthoDB" id="5678614at2"/>
<reference evidence="1 2" key="1">
    <citation type="submission" date="2016-10" db="EMBL/GenBank/DDBJ databases">
        <title>Rodentibacter gen. nov. and new species.</title>
        <authorList>
            <person name="Christensen H."/>
        </authorList>
    </citation>
    <scope>NUCLEOTIDE SEQUENCE [LARGE SCALE GENOMIC DNA]</scope>
    <source>
        <strain evidence="1 2">CCUG17206</strain>
    </source>
</reference>
<organism evidence="1 2">
    <name type="scientific">Rodentibacter rarus</name>
    <dbReference type="NCBI Taxonomy" id="1908260"/>
    <lineage>
        <taxon>Bacteria</taxon>
        <taxon>Pseudomonadati</taxon>
        <taxon>Pseudomonadota</taxon>
        <taxon>Gammaproteobacteria</taxon>
        <taxon>Pasteurellales</taxon>
        <taxon>Pasteurellaceae</taxon>
        <taxon>Rodentibacter</taxon>
    </lineage>
</organism>
<proteinExistence type="predicted"/>
<dbReference type="AlphaFoldDB" id="A0A1V3IEH5"/>
<dbReference type="RefSeq" id="WP_077418176.1">
    <property type="nucleotide sequence ID" value="NZ_MLHJ01000135.1"/>
</dbReference>
<protein>
    <submittedName>
        <fullName evidence="1">Uncharacterized protein</fullName>
    </submittedName>
</protein>
<keyword evidence="2" id="KW-1185">Reference proteome</keyword>
<name>A0A1V3IEH5_9PAST</name>
<dbReference type="EMBL" id="MLHJ01000135">
    <property type="protein sequence ID" value="OOF38975.1"/>
    <property type="molecule type" value="Genomic_DNA"/>
</dbReference>
<dbReference type="STRING" id="1908260.BKK50_11125"/>
<accession>A0A1V3IEH5</accession>
<evidence type="ECO:0000313" key="1">
    <source>
        <dbReference type="EMBL" id="OOF38975.1"/>
    </source>
</evidence>